<dbReference type="Proteomes" id="UP000196655">
    <property type="component" value="Unassembled WGS sequence"/>
</dbReference>
<dbReference type="RefSeq" id="WP_088153567.1">
    <property type="nucleotide sequence ID" value="NZ_NHON01000053.1"/>
</dbReference>
<dbReference type="SUPFAM" id="SSF51306">
    <property type="entry name" value="LexA/Signal peptidase"/>
    <property type="match status" value="1"/>
</dbReference>
<evidence type="ECO:0000259" key="1">
    <source>
        <dbReference type="Pfam" id="PF10502"/>
    </source>
</evidence>
<name>A0A211ZHF8_9PROT</name>
<sequence>MKARIAMLILMLAGIGLIAVPALVSPIPRLVWNASASLPVGLYRVRAVDHLAVGDIVLARAPTALVPLFAERGYLPEGVPLLKRIAALPGRIVCRAGLQITVDGTFAGQVRERDRAGRMLPVWQGCRKLGSGQIFLMNRDVPDSLDGRYFGPVPTSSIIGQAEPFRTPEAPQ</sequence>
<dbReference type="InterPro" id="IPR036286">
    <property type="entry name" value="LexA/Signal_pep-like_sf"/>
</dbReference>
<dbReference type="InterPro" id="IPR019533">
    <property type="entry name" value="Peptidase_S26"/>
</dbReference>
<accession>A0A211ZHF8</accession>
<dbReference type="Gene3D" id="2.10.109.10">
    <property type="entry name" value="Umud Fragment, subunit A"/>
    <property type="match status" value="1"/>
</dbReference>
<dbReference type="GO" id="GO:0006465">
    <property type="term" value="P:signal peptide processing"/>
    <property type="evidence" value="ECO:0007669"/>
    <property type="project" value="InterPro"/>
</dbReference>
<evidence type="ECO:0000313" key="3">
    <source>
        <dbReference type="Proteomes" id="UP000196655"/>
    </source>
</evidence>
<dbReference type="AlphaFoldDB" id="A0A211ZHF8"/>
<dbReference type="EMBL" id="NHON01000053">
    <property type="protein sequence ID" value="OWJ64626.1"/>
    <property type="molecule type" value="Genomic_DNA"/>
</dbReference>
<proteinExistence type="predicted"/>
<protein>
    <submittedName>
        <fullName evidence="2">S26 family signal peptidase</fullName>
    </submittedName>
</protein>
<evidence type="ECO:0000313" key="2">
    <source>
        <dbReference type="EMBL" id="OWJ64626.1"/>
    </source>
</evidence>
<comment type="caution">
    <text evidence="2">The sequence shown here is derived from an EMBL/GenBank/DDBJ whole genome shotgun (WGS) entry which is preliminary data.</text>
</comment>
<keyword evidence="3" id="KW-1185">Reference proteome</keyword>
<organism evidence="2 3">
    <name type="scientific">Inquilinus limosus</name>
    <dbReference type="NCBI Taxonomy" id="171674"/>
    <lineage>
        <taxon>Bacteria</taxon>
        <taxon>Pseudomonadati</taxon>
        <taxon>Pseudomonadota</taxon>
        <taxon>Alphaproteobacteria</taxon>
        <taxon>Rhodospirillales</taxon>
        <taxon>Rhodospirillaceae</taxon>
        <taxon>Inquilinus</taxon>
    </lineage>
</organism>
<dbReference type="Pfam" id="PF10502">
    <property type="entry name" value="Peptidase_S26"/>
    <property type="match status" value="1"/>
</dbReference>
<dbReference type="GO" id="GO:0004252">
    <property type="term" value="F:serine-type endopeptidase activity"/>
    <property type="evidence" value="ECO:0007669"/>
    <property type="project" value="InterPro"/>
</dbReference>
<gene>
    <name evidence="2" type="ORF">BWR60_23690</name>
</gene>
<dbReference type="OrthoDB" id="5360818at2"/>
<feature type="domain" description="Peptidase S26" evidence="1">
    <location>
        <begin position="4"/>
        <end position="163"/>
    </location>
</feature>
<reference evidence="3" key="1">
    <citation type="submission" date="2017-05" db="EMBL/GenBank/DDBJ databases">
        <authorList>
            <person name="Macchi M."/>
            <person name="Festa S."/>
            <person name="Coppotelli B.M."/>
            <person name="Morelli I.S."/>
        </authorList>
    </citation>
    <scope>NUCLEOTIDE SEQUENCE [LARGE SCALE GENOMIC DNA]</scope>
    <source>
        <strain evidence="3">I</strain>
    </source>
</reference>